<proteinExistence type="predicted"/>
<organism evidence="1 2">
    <name type="scientific">Portunus trituberculatus</name>
    <name type="common">Swimming crab</name>
    <name type="synonym">Neptunus trituberculatus</name>
    <dbReference type="NCBI Taxonomy" id="210409"/>
    <lineage>
        <taxon>Eukaryota</taxon>
        <taxon>Metazoa</taxon>
        <taxon>Ecdysozoa</taxon>
        <taxon>Arthropoda</taxon>
        <taxon>Crustacea</taxon>
        <taxon>Multicrustacea</taxon>
        <taxon>Malacostraca</taxon>
        <taxon>Eumalacostraca</taxon>
        <taxon>Eucarida</taxon>
        <taxon>Decapoda</taxon>
        <taxon>Pleocyemata</taxon>
        <taxon>Brachyura</taxon>
        <taxon>Eubrachyura</taxon>
        <taxon>Portunoidea</taxon>
        <taxon>Portunidae</taxon>
        <taxon>Portuninae</taxon>
        <taxon>Portunus</taxon>
    </lineage>
</organism>
<accession>A0A5B7IK63</accession>
<gene>
    <name evidence="1" type="ORF">E2C01_079673</name>
</gene>
<keyword evidence="2" id="KW-1185">Reference proteome</keyword>
<evidence type="ECO:0000313" key="2">
    <source>
        <dbReference type="Proteomes" id="UP000324222"/>
    </source>
</evidence>
<name>A0A5B7IK63_PORTR</name>
<comment type="caution">
    <text evidence="1">The sequence shown here is derived from an EMBL/GenBank/DDBJ whole genome shotgun (WGS) entry which is preliminary data.</text>
</comment>
<reference evidence="1 2" key="1">
    <citation type="submission" date="2019-05" db="EMBL/GenBank/DDBJ databases">
        <title>Another draft genome of Portunus trituberculatus and its Hox gene families provides insights of decapod evolution.</title>
        <authorList>
            <person name="Jeong J.-H."/>
            <person name="Song I."/>
            <person name="Kim S."/>
            <person name="Choi T."/>
            <person name="Kim D."/>
            <person name="Ryu S."/>
            <person name="Kim W."/>
        </authorList>
    </citation>
    <scope>NUCLEOTIDE SEQUENCE [LARGE SCALE GENOMIC DNA]</scope>
    <source>
        <tissue evidence="1">Muscle</tissue>
    </source>
</reference>
<dbReference type="EMBL" id="VSRR010066802">
    <property type="protein sequence ID" value="MPC84920.1"/>
    <property type="molecule type" value="Genomic_DNA"/>
</dbReference>
<protein>
    <submittedName>
        <fullName evidence="1">Uncharacterized protein</fullName>
    </submittedName>
</protein>
<dbReference type="AlphaFoldDB" id="A0A5B7IK63"/>
<evidence type="ECO:0000313" key="1">
    <source>
        <dbReference type="EMBL" id="MPC84920.1"/>
    </source>
</evidence>
<sequence length="26" mass="2795">MLLVFSSLAVEVIGVFKGVFMVPVVI</sequence>
<dbReference type="Proteomes" id="UP000324222">
    <property type="component" value="Unassembled WGS sequence"/>
</dbReference>